<dbReference type="InterPro" id="IPR036388">
    <property type="entry name" value="WH-like_DNA-bd_sf"/>
</dbReference>
<evidence type="ECO:0000256" key="1">
    <source>
        <dbReference type="ARBA" id="ARBA00010641"/>
    </source>
</evidence>
<dbReference type="OrthoDB" id="9795666at2"/>
<dbReference type="Proteomes" id="UP000270856">
    <property type="component" value="Unassembled WGS sequence"/>
</dbReference>
<evidence type="ECO:0000313" key="9">
    <source>
        <dbReference type="Proteomes" id="UP000270856"/>
    </source>
</evidence>
<evidence type="ECO:0000256" key="3">
    <source>
        <dbReference type="ARBA" id="ARBA00023082"/>
    </source>
</evidence>
<dbReference type="Gene3D" id="1.10.1740.10">
    <property type="match status" value="1"/>
</dbReference>
<comment type="similarity">
    <text evidence="1">Belongs to the sigma-70 factor family. ECF subfamily.</text>
</comment>
<evidence type="ECO:0000256" key="5">
    <source>
        <dbReference type="ARBA" id="ARBA00023163"/>
    </source>
</evidence>
<organism evidence="8 9">
    <name type="scientific">Aureibaculum marinum</name>
    <dbReference type="NCBI Taxonomy" id="2487930"/>
    <lineage>
        <taxon>Bacteria</taxon>
        <taxon>Pseudomonadati</taxon>
        <taxon>Bacteroidota</taxon>
        <taxon>Flavobacteriia</taxon>
        <taxon>Flavobacteriales</taxon>
        <taxon>Flavobacteriaceae</taxon>
        <taxon>Aureibaculum</taxon>
    </lineage>
</organism>
<dbReference type="InterPro" id="IPR039425">
    <property type="entry name" value="RNA_pol_sigma-70-like"/>
</dbReference>
<sequence>MRNTKLIWNTYSDDVRRFILSKTNDKIITDDLLQEVFIKVHTKVSDVTDITKLKSWLFTVANNTVLDYFRTSKKNKVIADNKIAEKDIEDVANYSVNFYEHSEQDCLHGILKNLDKKYRTPLFMADIQGYKQQEISKILNLPLSTVKSQVQRARKMITQGFMDCCGYELNEKGKLVGELKSKEDCKVCGYDGYN</sequence>
<dbReference type="SUPFAM" id="SSF88946">
    <property type="entry name" value="Sigma2 domain of RNA polymerase sigma factors"/>
    <property type="match status" value="1"/>
</dbReference>
<proteinExistence type="inferred from homology"/>
<dbReference type="SUPFAM" id="SSF88659">
    <property type="entry name" value="Sigma3 and sigma4 domains of RNA polymerase sigma factors"/>
    <property type="match status" value="1"/>
</dbReference>
<gene>
    <name evidence="8" type="ORF">EGM88_02825</name>
</gene>
<dbReference type="InterPro" id="IPR013249">
    <property type="entry name" value="RNA_pol_sigma70_r4_t2"/>
</dbReference>
<dbReference type="GO" id="GO:0003677">
    <property type="term" value="F:DNA binding"/>
    <property type="evidence" value="ECO:0007669"/>
    <property type="project" value="UniProtKB-KW"/>
</dbReference>
<keyword evidence="3" id="KW-0731">Sigma factor</keyword>
<keyword evidence="9" id="KW-1185">Reference proteome</keyword>
<evidence type="ECO:0000313" key="8">
    <source>
        <dbReference type="EMBL" id="RPE00214.1"/>
    </source>
</evidence>
<dbReference type="GO" id="GO:0006352">
    <property type="term" value="P:DNA-templated transcription initiation"/>
    <property type="evidence" value="ECO:0007669"/>
    <property type="project" value="InterPro"/>
</dbReference>
<dbReference type="GO" id="GO:0016987">
    <property type="term" value="F:sigma factor activity"/>
    <property type="evidence" value="ECO:0007669"/>
    <property type="project" value="UniProtKB-KW"/>
</dbReference>
<dbReference type="InterPro" id="IPR014284">
    <property type="entry name" value="RNA_pol_sigma-70_dom"/>
</dbReference>
<dbReference type="RefSeq" id="WP_123896450.1">
    <property type="nucleotide sequence ID" value="NZ_RPFJ01000002.1"/>
</dbReference>
<feature type="domain" description="RNA polymerase sigma factor 70 region 4 type 2" evidence="7">
    <location>
        <begin position="105"/>
        <end position="156"/>
    </location>
</feature>
<dbReference type="CDD" id="cd06171">
    <property type="entry name" value="Sigma70_r4"/>
    <property type="match status" value="1"/>
</dbReference>
<evidence type="ECO:0000259" key="6">
    <source>
        <dbReference type="Pfam" id="PF04542"/>
    </source>
</evidence>
<keyword evidence="4" id="KW-0238">DNA-binding</keyword>
<dbReference type="Pfam" id="PF04542">
    <property type="entry name" value="Sigma70_r2"/>
    <property type="match status" value="1"/>
</dbReference>
<dbReference type="InterPro" id="IPR013324">
    <property type="entry name" value="RNA_pol_sigma_r3/r4-like"/>
</dbReference>
<accession>A0A3N4PKS1</accession>
<evidence type="ECO:0000259" key="7">
    <source>
        <dbReference type="Pfam" id="PF08281"/>
    </source>
</evidence>
<protein>
    <submittedName>
        <fullName evidence="8">Sigma-70 family RNA polymerase sigma factor</fullName>
    </submittedName>
</protein>
<keyword evidence="5" id="KW-0804">Transcription</keyword>
<evidence type="ECO:0000256" key="4">
    <source>
        <dbReference type="ARBA" id="ARBA00023125"/>
    </source>
</evidence>
<feature type="domain" description="RNA polymerase sigma-70 region 2" evidence="6">
    <location>
        <begin position="9"/>
        <end position="73"/>
    </location>
</feature>
<reference evidence="8 9" key="1">
    <citation type="submission" date="2018-11" db="EMBL/GenBank/DDBJ databases">
        <title>Aureibaculum marinum gen. nov., sp. nov., a member of the family Flavobacteriaceae isolated from the Bohai Sea.</title>
        <authorList>
            <person name="Ji X."/>
        </authorList>
    </citation>
    <scope>NUCLEOTIDE SEQUENCE [LARGE SCALE GENOMIC DNA]</scope>
    <source>
        <strain evidence="8 9">BH-SD17</strain>
    </source>
</reference>
<keyword evidence="2" id="KW-0805">Transcription regulation</keyword>
<dbReference type="PANTHER" id="PTHR43133">
    <property type="entry name" value="RNA POLYMERASE ECF-TYPE SIGMA FACTO"/>
    <property type="match status" value="1"/>
</dbReference>
<dbReference type="NCBIfam" id="TIGR02937">
    <property type="entry name" value="sigma70-ECF"/>
    <property type="match status" value="1"/>
</dbReference>
<name>A0A3N4PKS1_9FLAO</name>
<dbReference type="Gene3D" id="1.10.10.10">
    <property type="entry name" value="Winged helix-like DNA-binding domain superfamily/Winged helix DNA-binding domain"/>
    <property type="match status" value="1"/>
</dbReference>
<dbReference type="PANTHER" id="PTHR43133:SF8">
    <property type="entry name" value="RNA POLYMERASE SIGMA FACTOR HI_1459-RELATED"/>
    <property type="match status" value="1"/>
</dbReference>
<dbReference type="EMBL" id="RPFJ01000002">
    <property type="protein sequence ID" value="RPE00214.1"/>
    <property type="molecule type" value="Genomic_DNA"/>
</dbReference>
<evidence type="ECO:0000256" key="2">
    <source>
        <dbReference type="ARBA" id="ARBA00023015"/>
    </source>
</evidence>
<dbReference type="AlphaFoldDB" id="A0A3N4PKS1"/>
<dbReference type="Pfam" id="PF08281">
    <property type="entry name" value="Sigma70_r4_2"/>
    <property type="match status" value="1"/>
</dbReference>
<comment type="caution">
    <text evidence="8">The sequence shown here is derived from an EMBL/GenBank/DDBJ whole genome shotgun (WGS) entry which is preliminary data.</text>
</comment>
<dbReference type="InterPro" id="IPR013325">
    <property type="entry name" value="RNA_pol_sigma_r2"/>
</dbReference>
<dbReference type="InterPro" id="IPR007627">
    <property type="entry name" value="RNA_pol_sigma70_r2"/>
</dbReference>